<accession>A0A4Y2NQC9</accession>
<evidence type="ECO:0000313" key="2">
    <source>
        <dbReference type="Proteomes" id="UP000499080"/>
    </source>
</evidence>
<keyword evidence="2" id="KW-1185">Reference proteome</keyword>
<proteinExistence type="predicted"/>
<evidence type="ECO:0000313" key="1">
    <source>
        <dbReference type="EMBL" id="GBN40993.1"/>
    </source>
</evidence>
<sequence length="81" mass="8867">MVAERRFFQDFPIGNLTNHLLSVEGDVWPVFGGVTIFSRCMLVLGPEPGQEGRLWVTSRSRVPVDGATIASDVSGSSCREQ</sequence>
<dbReference type="AlphaFoldDB" id="A0A4Y2NQC9"/>
<gene>
    <name evidence="1" type="ORF">AVEN_149379_1</name>
</gene>
<organism evidence="1 2">
    <name type="scientific">Araneus ventricosus</name>
    <name type="common">Orbweaver spider</name>
    <name type="synonym">Epeira ventricosa</name>
    <dbReference type="NCBI Taxonomy" id="182803"/>
    <lineage>
        <taxon>Eukaryota</taxon>
        <taxon>Metazoa</taxon>
        <taxon>Ecdysozoa</taxon>
        <taxon>Arthropoda</taxon>
        <taxon>Chelicerata</taxon>
        <taxon>Arachnida</taxon>
        <taxon>Araneae</taxon>
        <taxon>Araneomorphae</taxon>
        <taxon>Entelegynae</taxon>
        <taxon>Araneoidea</taxon>
        <taxon>Araneidae</taxon>
        <taxon>Araneus</taxon>
    </lineage>
</organism>
<dbReference type="Proteomes" id="UP000499080">
    <property type="component" value="Unassembled WGS sequence"/>
</dbReference>
<reference evidence="1 2" key="1">
    <citation type="journal article" date="2019" name="Sci. Rep.">
        <title>Orb-weaving spider Araneus ventricosus genome elucidates the spidroin gene catalogue.</title>
        <authorList>
            <person name="Kono N."/>
            <person name="Nakamura H."/>
            <person name="Ohtoshi R."/>
            <person name="Moran D.A.P."/>
            <person name="Shinohara A."/>
            <person name="Yoshida Y."/>
            <person name="Fujiwara M."/>
            <person name="Mori M."/>
            <person name="Tomita M."/>
            <person name="Arakawa K."/>
        </authorList>
    </citation>
    <scope>NUCLEOTIDE SEQUENCE [LARGE SCALE GENOMIC DNA]</scope>
</reference>
<protein>
    <submittedName>
        <fullName evidence="1">Uncharacterized protein</fullName>
    </submittedName>
</protein>
<comment type="caution">
    <text evidence="1">The sequence shown here is derived from an EMBL/GenBank/DDBJ whole genome shotgun (WGS) entry which is preliminary data.</text>
</comment>
<dbReference type="EMBL" id="BGPR01009584">
    <property type="protein sequence ID" value="GBN40993.1"/>
    <property type="molecule type" value="Genomic_DNA"/>
</dbReference>
<name>A0A4Y2NQC9_ARAVE</name>